<evidence type="ECO:0000313" key="3">
    <source>
        <dbReference type="Proteomes" id="UP000265618"/>
    </source>
</evidence>
<sequence>MADKYPNEPLSLSVYVQELAQQLGLARGTLQGVLACHSSMDTPEADLTPVYAPLAKGASGQTGQTGERDRDTRGRSRAGSVASASASAIAHRPRSLDRVTRTELLRLECVRILSGVTVAQRDLLLEVLSLHGSGAEAEAEAVNPFYRHRVGPSGLTLDTELKSFIGLDRERETKLQREASLAEARARERRLNARGAQADREREEWKRKERERERYEAFLGVVRYLHTRPTEAGPLYMGDLGGSGTSGPSLAGVDSLNLHPRYREGTAGAEFDRYYARLLLHLHGNSGSPTLRTHTPSHSSAHPQALCAVQLTGPSFDQEPLPFCESLLPPVLGADMPMHTGISGTDKGTHAPRESGCLTLAVVESQPVLVTGLAVYTQPGCPAPSLSVRVSPTLDGLQTAPPVQYSRTVSGARTGRTDLILNEGSEGEAVSDQRGHVFVAIQVPSDETSPSSPISRVILYGHTVHRHHTVDDSPYDSEASHESVREVRGQRGRGREGAQRHALSHLSDMGEDRERESQMEAERPGTLVLCPSDIQANDRNTVHDKEREREALQERERERGVVHSIDVCTVMREEVPDEKQPRRSKTTVMHTETHPHTYHVHRVCVTKIPVSLYNSLGSINLVYLDPQPDTSLMPQGGLLRRLMTRKKTKEKEREREWLVEGNVYCQPVRQISLPVRTIDTGTCGLMRRGESAQTACVSVCFPVPGRDVT</sequence>
<gene>
    <name evidence="2" type="ORF">KIPB_009969</name>
</gene>
<comment type="caution">
    <text evidence="2">The sequence shown here is derived from an EMBL/GenBank/DDBJ whole genome shotgun (WGS) entry which is preliminary data.</text>
</comment>
<evidence type="ECO:0000256" key="1">
    <source>
        <dbReference type="SAM" id="MobiDB-lite"/>
    </source>
</evidence>
<dbReference type="Proteomes" id="UP000265618">
    <property type="component" value="Unassembled WGS sequence"/>
</dbReference>
<accession>A0A9K3D4Q4</accession>
<feature type="compositionally biased region" description="Low complexity" evidence="1">
    <location>
        <begin position="77"/>
        <end position="89"/>
    </location>
</feature>
<keyword evidence="3" id="KW-1185">Reference proteome</keyword>
<proteinExistence type="predicted"/>
<reference evidence="2 3" key="1">
    <citation type="journal article" date="2018" name="PLoS ONE">
        <title>The draft genome of Kipferlia bialata reveals reductive genome evolution in fornicate parasites.</title>
        <authorList>
            <person name="Tanifuji G."/>
            <person name="Takabayashi S."/>
            <person name="Kume K."/>
            <person name="Takagi M."/>
            <person name="Nakayama T."/>
            <person name="Kamikawa R."/>
            <person name="Inagaki Y."/>
            <person name="Hashimoto T."/>
        </authorList>
    </citation>
    <scope>NUCLEOTIDE SEQUENCE [LARGE SCALE GENOMIC DNA]</scope>
    <source>
        <strain evidence="2">NY0173</strain>
    </source>
</reference>
<feature type="region of interest" description="Disordered" evidence="1">
    <location>
        <begin position="54"/>
        <end position="89"/>
    </location>
</feature>
<dbReference type="EMBL" id="BDIP01003547">
    <property type="protein sequence ID" value="GIQ87848.1"/>
    <property type="molecule type" value="Genomic_DNA"/>
</dbReference>
<feature type="region of interest" description="Disordered" evidence="1">
    <location>
        <begin position="471"/>
        <end position="523"/>
    </location>
</feature>
<feature type="compositionally biased region" description="Basic and acidic residues" evidence="1">
    <location>
        <begin position="478"/>
        <end position="499"/>
    </location>
</feature>
<feature type="non-terminal residue" evidence="2">
    <location>
        <position position="1"/>
    </location>
</feature>
<organism evidence="2 3">
    <name type="scientific">Kipferlia bialata</name>
    <dbReference type="NCBI Taxonomy" id="797122"/>
    <lineage>
        <taxon>Eukaryota</taxon>
        <taxon>Metamonada</taxon>
        <taxon>Carpediemonas-like organisms</taxon>
        <taxon>Kipferlia</taxon>
    </lineage>
</organism>
<evidence type="ECO:0000313" key="2">
    <source>
        <dbReference type="EMBL" id="GIQ87848.1"/>
    </source>
</evidence>
<protein>
    <submittedName>
        <fullName evidence="2">Uncharacterized protein</fullName>
    </submittedName>
</protein>
<dbReference type="AlphaFoldDB" id="A0A9K3D4Q4"/>
<feature type="compositionally biased region" description="Basic and acidic residues" evidence="1">
    <location>
        <begin position="508"/>
        <end position="523"/>
    </location>
</feature>
<name>A0A9K3D4Q4_9EUKA</name>